<proteinExistence type="predicted"/>
<protein>
    <recommendedName>
        <fullName evidence="2">Tetratricopeptide repeat protein</fullName>
    </recommendedName>
</protein>
<dbReference type="Gene3D" id="1.25.40.10">
    <property type="entry name" value="Tetratricopeptide repeat domain"/>
    <property type="match status" value="1"/>
</dbReference>
<dbReference type="SUPFAM" id="SSF48452">
    <property type="entry name" value="TPR-like"/>
    <property type="match status" value="1"/>
</dbReference>
<accession>A0A382U0I3</accession>
<dbReference type="AlphaFoldDB" id="A0A382U0I3"/>
<evidence type="ECO:0008006" key="2">
    <source>
        <dbReference type="Google" id="ProtNLM"/>
    </source>
</evidence>
<evidence type="ECO:0000313" key="1">
    <source>
        <dbReference type="EMBL" id="SVD27462.1"/>
    </source>
</evidence>
<reference evidence="1" key="1">
    <citation type="submission" date="2018-05" db="EMBL/GenBank/DDBJ databases">
        <authorList>
            <person name="Lanie J.A."/>
            <person name="Ng W.-L."/>
            <person name="Kazmierczak K.M."/>
            <person name="Andrzejewski T.M."/>
            <person name="Davidsen T.M."/>
            <person name="Wayne K.J."/>
            <person name="Tettelin H."/>
            <person name="Glass J.I."/>
            <person name="Rusch D."/>
            <person name="Podicherti R."/>
            <person name="Tsui H.-C.T."/>
            <person name="Winkler M.E."/>
        </authorList>
    </citation>
    <scope>NUCLEOTIDE SEQUENCE</scope>
</reference>
<name>A0A382U0I3_9ZZZZ</name>
<dbReference type="Pfam" id="PF13414">
    <property type="entry name" value="TPR_11"/>
    <property type="match status" value="1"/>
</dbReference>
<sequence length="64" mass="7643">MDSLGVEHSFRDWFQKGYDAEEYDNQILFYLNAIELKPDYPHTYFNLGNAYNNVTSLGYHKIYI</sequence>
<gene>
    <name evidence="1" type="ORF">METZ01_LOCUS380316</name>
</gene>
<organism evidence="1">
    <name type="scientific">marine metagenome</name>
    <dbReference type="NCBI Taxonomy" id="408172"/>
    <lineage>
        <taxon>unclassified sequences</taxon>
        <taxon>metagenomes</taxon>
        <taxon>ecological metagenomes</taxon>
    </lineage>
</organism>
<dbReference type="EMBL" id="UINC01140359">
    <property type="protein sequence ID" value="SVD27462.1"/>
    <property type="molecule type" value="Genomic_DNA"/>
</dbReference>
<dbReference type="InterPro" id="IPR011990">
    <property type="entry name" value="TPR-like_helical_dom_sf"/>
</dbReference>